<dbReference type="AlphaFoldDB" id="A0A2L0EX85"/>
<dbReference type="InterPro" id="IPR029052">
    <property type="entry name" value="Metallo-depent_PP-like"/>
</dbReference>
<dbReference type="CDD" id="cd07389">
    <property type="entry name" value="MPP_PhoD"/>
    <property type="match status" value="1"/>
</dbReference>
<dbReference type="PANTHER" id="PTHR43606">
    <property type="entry name" value="PHOSPHATASE, PUTATIVE (AFU_ORTHOLOGUE AFUA_6G08710)-RELATED"/>
    <property type="match status" value="1"/>
</dbReference>
<evidence type="ECO:0000313" key="3">
    <source>
        <dbReference type="EMBL" id="AUX43859.1"/>
    </source>
</evidence>
<protein>
    <recommendedName>
        <fullName evidence="5">Alkaline phosphatase</fullName>
    </recommendedName>
</protein>
<evidence type="ECO:0000259" key="1">
    <source>
        <dbReference type="Pfam" id="PF09423"/>
    </source>
</evidence>
<dbReference type="Gene3D" id="3.60.21.70">
    <property type="entry name" value="PhoD-like phosphatase"/>
    <property type="match status" value="1"/>
</dbReference>
<dbReference type="Gene3D" id="2.60.40.380">
    <property type="entry name" value="Purple acid phosphatase-like, N-terminal"/>
    <property type="match status" value="1"/>
</dbReference>
<dbReference type="Proteomes" id="UP000238348">
    <property type="component" value="Chromosome"/>
</dbReference>
<evidence type="ECO:0000313" key="4">
    <source>
        <dbReference type="Proteomes" id="UP000238348"/>
    </source>
</evidence>
<evidence type="ECO:0008006" key="5">
    <source>
        <dbReference type="Google" id="ProtNLM"/>
    </source>
</evidence>
<evidence type="ECO:0000259" key="2">
    <source>
        <dbReference type="Pfam" id="PF16655"/>
    </source>
</evidence>
<dbReference type="OrthoDB" id="327733at2"/>
<dbReference type="InterPro" id="IPR018946">
    <property type="entry name" value="PhoD-like_MPP"/>
</dbReference>
<name>A0A2L0EX85_SORCE</name>
<dbReference type="SUPFAM" id="SSF56300">
    <property type="entry name" value="Metallo-dependent phosphatases"/>
    <property type="match status" value="1"/>
</dbReference>
<feature type="domain" description="PhoD-like phosphatase metallophosphatase" evidence="1">
    <location>
        <begin position="155"/>
        <end position="532"/>
    </location>
</feature>
<dbReference type="InterPro" id="IPR038607">
    <property type="entry name" value="PhoD-like_sf"/>
</dbReference>
<dbReference type="InterPro" id="IPR052900">
    <property type="entry name" value="Phospholipid_Metab_Enz"/>
</dbReference>
<proteinExistence type="predicted"/>
<dbReference type="Pfam" id="PF16655">
    <property type="entry name" value="PhoD_N"/>
    <property type="match status" value="1"/>
</dbReference>
<dbReference type="Pfam" id="PF09423">
    <property type="entry name" value="PhoD"/>
    <property type="match status" value="1"/>
</dbReference>
<sequence>MRSMERRSFLRMLGGGIAATFITTFDAEDAQALASQAPTALRTDSERIFDLSVASGDPSTTGVVLWTHIRPSAYDAATPIWFQIASDAAFTTLVLEGRLSRGAGGPERDHTIAVTIDGQLSPGRQYHYRFIYGDTASRVGRCRTLPTGSPRRVKLGVLSCQDYTNGYYGALRHLAADDSIDFVVHLGDFIYESVGDPRFQDMPFDDRWLLLPSGSTVSLGLDDYRYLYRSYRGDGHLRALLERHTLIVSHDDHEIANDCYWDYARDTLGAPDHPYAEDAGALRRLKREAQRAWLEYIPSRAVENPGETHPHAYSRTYRGFEFGDLGRLSMLDTRTYRTPHPCGEGDVFERYLPIGCSDYASSEQTLLGNAQKEWLRGRLEESRAIWNVIGNQTLLSPLKLGYGSTSLPINVDAWDGYQAERSWLTELLSGSDVANAVILTGDMHSYIASQVLRSYGNLNPLDVSNIVGTEFMTPSITSSNLFETLLRQLEGASGSLLGGLSEAAVRLNNPHVKYFNSAQYGYSTVELTRDCCEWAAYAVDKNVDASMAERQLLARYRKYTWWPWLVEMST</sequence>
<dbReference type="InterPro" id="IPR006311">
    <property type="entry name" value="TAT_signal"/>
</dbReference>
<organism evidence="3 4">
    <name type="scientific">Sorangium cellulosum</name>
    <name type="common">Polyangium cellulosum</name>
    <dbReference type="NCBI Taxonomy" id="56"/>
    <lineage>
        <taxon>Bacteria</taxon>
        <taxon>Pseudomonadati</taxon>
        <taxon>Myxococcota</taxon>
        <taxon>Polyangia</taxon>
        <taxon>Polyangiales</taxon>
        <taxon>Polyangiaceae</taxon>
        <taxon>Sorangium</taxon>
    </lineage>
</organism>
<gene>
    <name evidence="3" type="ORF">SOCE26_053150</name>
</gene>
<accession>A0A2L0EX85</accession>
<feature type="domain" description="Phospholipase D N-terminal" evidence="2">
    <location>
        <begin position="52"/>
        <end position="144"/>
    </location>
</feature>
<reference evidence="3 4" key="1">
    <citation type="submission" date="2015-09" db="EMBL/GenBank/DDBJ databases">
        <title>Sorangium comparison.</title>
        <authorList>
            <person name="Zaburannyi N."/>
            <person name="Bunk B."/>
            <person name="Overmann J."/>
            <person name="Mueller R."/>
        </authorList>
    </citation>
    <scope>NUCLEOTIDE SEQUENCE [LARGE SCALE GENOMIC DNA]</scope>
    <source>
        <strain evidence="3 4">So ce26</strain>
    </source>
</reference>
<dbReference type="PROSITE" id="PS51318">
    <property type="entry name" value="TAT"/>
    <property type="match status" value="1"/>
</dbReference>
<dbReference type="InterPro" id="IPR032093">
    <property type="entry name" value="PhoD_N"/>
</dbReference>
<dbReference type="EMBL" id="CP012673">
    <property type="protein sequence ID" value="AUX43859.1"/>
    <property type="molecule type" value="Genomic_DNA"/>
</dbReference>
<dbReference type="PANTHER" id="PTHR43606:SF2">
    <property type="entry name" value="ALKALINE PHOSPHATASE FAMILY PROTEIN (AFU_ORTHOLOGUE AFUA_5G03860)"/>
    <property type="match status" value="1"/>
</dbReference>